<name>A0AAD6UWJ4_9AGAR</name>
<feature type="compositionally biased region" description="Basic and acidic residues" evidence="1">
    <location>
        <begin position="47"/>
        <end position="56"/>
    </location>
</feature>
<dbReference type="EMBL" id="JARJCW010000081">
    <property type="protein sequence ID" value="KAJ7196754.1"/>
    <property type="molecule type" value="Genomic_DNA"/>
</dbReference>
<comment type="caution">
    <text evidence="2">The sequence shown here is derived from an EMBL/GenBank/DDBJ whole genome shotgun (WGS) entry which is preliminary data.</text>
</comment>
<evidence type="ECO:0000313" key="2">
    <source>
        <dbReference type="EMBL" id="KAJ7196754.1"/>
    </source>
</evidence>
<organism evidence="2 3">
    <name type="scientific">Mycena pura</name>
    <dbReference type="NCBI Taxonomy" id="153505"/>
    <lineage>
        <taxon>Eukaryota</taxon>
        <taxon>Fungi</taxon>
        <taxon>Dikarya</taxon>
        <taxon>Basidiomycota</taxon>
        <taxon>Agaricomycotina</taxon>
        <taxon>Agaricomycetes</taxon>
        <taxon>Agaricomycetidae</taxon>
        <taxon>Agaricales</taxon>
        <taxon>Marasmiineae</taxon>
        <taxon>Mycenaceae</taxon>
        <taxon>Mycena</taxon>
    </lineage>
</organism>
<dbReference type="Proteomes" id="UP001219525">
    <property type="component" value="Unassembled WGS sequence"/>
</dbReference>
<feature type="region of interest" description="Disordered" evidence="1">
    <location>
        <begin position="47"/>
        <end position="77"/>
    </location>
</feature>
<keyword evidence="3" id="KW-1185">Reference proteome</keyword>
<protein>
    <submittedName>
        <fullName evidence="2">Uncharacterized protein</fullName>
    </submittedName>
</protein>
<evidence type="ECO:0000313" key="3">
    <source>
        <dbReference type="Proteomes" id="UP001219525"/>
    </source>
</evidence>
<sequence>MSTVSRSARTPSTGTRLTDGIIKIDRVLYRQRLPDFLGDLLHREGLDPGNIRDGKRVGQPSRKVRESADSPAHVPVSDETAGYVDYAPNDIEMAALAAATESAGIEPVYEEAKRRPDWPSWSNAIIEYCNREQSIEFP</sequence>
<evidence type="ECO:0000256" key="1">
    <source>
        <dbReference type="SAM" id="MobiDB-lite"/>
    </source>
</evidence>
<accession>A0AAD6UWJ4</accession>
<reference evidence="2" key="1">
    <citation type="submission" date="2023-03" db="EMBL/GenBank/DDBJ databases">
        <title>Massive genome expansion in bonnet fungi (Mycena s.s.) driven by repeated elements and novel gene families across ecological guilds.</title>
        <authorList>
            <consortium name="Lawrence Berkeley National Laboratory"/>
            <person name="Harder C.B."/>
            <person name="Miyauchi S."/>
            <person name="Viragh M."/>
            <person name="Kuo A."/>
            <person name="Thoen E."/>
            <person name="Andreopoulos B."/>
            <person name="Lu D."/>
            <person name="Skrede I."/>
            <person name="Drula E."/>
            <person name="Henrissat B."/>
            <person name="Morin E."/>
            <person name="Kohler A."/>
            <person name="Barry K."/>
            <person name="LaButti K."/>
            <person name="Morin E."/>
            <person name="Salamov A."/>
            <person name="Lipzen A."/>
            <person name="Mereny Z."/>
            <person name="Hegedus B."/>
            <person name="Baldrian P."/>
            <person name="Stursova M."/>
            <person name="Weitz H."/>
            <person name="Taylor A."/>
            <person name="Grigoriev I.V."/>
            <person name="Nagy L.G."/>
            <person name="Martin F."/>
            <person name="Kauserud H."/>
        </authorList>
    </citation>
    <scope>NUCLEOTIDE SEQUENCE</scope>
    <source>
        <strain evidence="2">9144</strain>
    </source>
</reference>
<gene>
    <name evidence="2" type="ORF">GGX14DRAFT_402979</name>
</gene>
<dbReference type="AlphaFoldDB" id="A0AAD6UWJ4"/>
<proteinExistence type="predicted"/>